<dbReference type="GO" id="GO:0005634">
    <property type="term" value="C:nucleus"/>
    <property type="evidence" value="ECO:0007669"/>
    <property type="project" value="TreeGrafter"/>
</dbReference>
<evidence type="ECO:0000256" key="4">
    <source>
        <dbReference type="ARBA" id="ARBA00022777"/>
    </source>
</evidence>
<dbReference type="InterPro" id="IPR011009">
    <property type="entry name" value="Kinase-like_dom_sf"/>
</dbReference>
<dbReference type="Pfam" id="PF00069">
    <property type="entry name" value="Pkinase"/>
    <property type="match status" value="1"/>
</dbReference>
<dbReference type="InterPro" id="IPR008271">
    <property type="entry name" value="Ser/Thr_kinase_AS"/>
</dbReference>
<accession>A0A8H5BFZ3</accession>
<dbReference type="EMBL" id="JAACJJ010000028">
    <property type="protein sequence ID" value="KAF5321457.1"/>
    <property type="molecule type" value="Genomic_DNA"/>
</dbReference>
<organism evidence="7 8">
    <name type="scientific">Psilocybe cf. subviscida</name>
    <dbReference type="NCBI Taxonomy" id="2480587"/>
    <lineage>
        <taxon>Eukaryota</taxon>
        <taxon>Fungi</taxon>
        <taxon>Dikarya</taxon>
        <taxon>Basidiomycota</taxon>
        <taxon>Agaricomycotina</taxon>
        <taxon>Agaricomycetes</taxon>
        <taxon>Agaricomycetidae</taxon>
        <taxon>Agaricales</taxon>
        <taxon>Agaricineae</taxon>
        <taxon>Strophariaceae</taxon>
        <taxon>Psilocybe</taxon>
    </lineage>
</organism>
<dbReference type="GO" id="GO:0005524">
    <property type="term" value="F:ATP binding"/>
    <property type="evidence" value="ECO:0007669"/>
    <property type="project" value="UniProtKB-KW"/>
</dbReference>
<keyword evidence="3" id="KW-0547">Nucleotide-binding</keyword>
<dbReference type="SUPFAM" id="SSF56112">
    <property type="entry name" value="Protein kinase-like (PK-like)"/>
    <property type="match status" value="1"/>
</dbReference>
<evidence type="ECO:0000313" key="8">
    <source>
        <dbReference type="Proteomes" id="UP000567179"/>
    </source>
</evidence>
<feature type="domain" description="Protein kinase" evidence="6">
    <location>
        <begin position="60"/>
        <end position="230"/>
    </location>
</feature>
<keyword evidence="2" id="KW-0808">Transferase</keyword>
<evidence type="ECO:0000256" key="5">
    <source>
        <dbReference type="ARBA" id="ARBA00022840"/>
    </source>
</evidence>
<evidence type="ECO:0000256" key="1">
    <source>
        <dbReference type="ARBA" id="ARBA00022527"/>
    </source>
</evidence>
<evidence type="ECO:0000256" key="3">
    <source>
        <dbReference type="ARBA" id="ARBA00022741"/>
    </source>
</evidence>
<dbReference type="PROSITE" id="PS00108">
    <property type="entry name" value="PROTEIN_KINASE_ST"/>
    <property type="match status" value="1"/>
</dbReference>
<dbReference type="SMART" id="SM00220">
    <property type="entry name" value="S_TKc"/>
    <property type="match status" value="1"/>
</dbReference>
<evidence type="ECO:0000313" key="7">
    <source>
        <dbReference type="EMBL" id="KAF5321457.1"/>
    </source>
</evidence>
<dbReference type="InterPro" id="IPR000719">
    <property type="entry name" value="Prot_kinase_dom"/>
</dbReference>
<protein>
    <recommendedName>
        <fullName evidence="6">Protein kinase domain-containing protein</fullName>
    </recommendedName>
</protein>
<sequence>MNSAERLMVSDMLPTEPLENALGMPMYYCLFSASDYKLISANNSDQPLTLNIHENIGDKYELISFMAWGSSGEVWRACMRGTGFVLAVKIMKEPGYSQKASTALEIARLISATGSDCDELFCDVIDSGIHKSHHFIVFTLGSISLAVVLGESCTVVLENSQKYGILWQLGRGIQYLHRMAIIHTDLKPDNIIFVDDATVNVYDVDDDGLFFEKVALHESVLVVLLLSALV</sequence>
<name>A0A8H5BFZ3_9AGAR</name>
<dbReference type="AlphaFoldDB" id="A0A8H5BFZ3"/>
<dbReference type="PROSITE" id="PS50011">
    <property type="entry name" value="PROTEIN_KINASE_DOM"/>
    <property type="match status" value="1"/>
</dbReference>
<dbReference type="Proteomes" id="UP000567179">
    <property type="component" value="Unassembled WGS sequence"/>
</dbReference>
<evidence type="ECO:0000259" key="6">
    <source>
        <dbReference type="PROSITE" id="PS50011"/>
    </source>
</evidence>
<keyword evidence="4" id="KW-0418">Kinase</keyword>
<keyword evidence="8" id="KW-1185">Reference proteome</keyword>
<dbReference type="OrthoDB" id="3068150at2759"/>
<keyword evidence="1" id="KW-0723">Serine/threonine-protein kinase</keyword>
<dbReference type="Gene3D" id="1.10.510.10">
    <property type="entry name" value="Transferase(Phosphotransferase) domain 1"/>
    <property type="match status" value="1"/>
</dbReference>
<dbReference type="InterPro" id="IPR051175">
    <property type="entry name" value="CLK_kinases"/>
</dbReference>
<dbReference type="PANTHER" id="PTHR45646:SF11">
    <property type="entry name" value="SERINE_THREONINE-PROTEIN KINASE DOA"/>
    <property type="match status" value="1"/>
</dbReference>
<dbReference type="GO" id="GO:0004674">
    <property type="term" value="F:protein serine/threonine kinase activity"/>
    <property type="evidence" value="ECO:0007669"/>
    <property type="project" value="UniProtKB-KW"/>
</dbReference>
<gene>
    <name evidence="7" type="ORF">D9619_001298</name>
</gene>
<proteinExistence type="predicted"/>
<evidence type="ECO:0000256" key="2">
    <source>
        <dbReference type="ARBA" id="ARBA00022679"/>
    </source>
</evidence>
<dbReference type="PANTHER" id="PTHR45646">
    <property type="entry name" value="SERINE/THREONINE-PROTEIN KINASE DOA-RELATED"/>
    <property type="match status" value="1"/>
</dbReference>
<keyword evidence="5" id="KW-0067">ATP-binding</keyword>
<reference evidence="7 8" key="1">
    <citation type="journal article" date="2020" name="ISME J.">
        <title>Uncovering the hidden diversity of litter-decomposition mechanisms in mushroom-forming fungi.</title>
        <authorList>
            <person name="Floudas D."/>
            <person name="Bentzer J."/>
            <person name="Ahren D."/>
            <person name="Johansson T."/>
            <person name="Persson P."/>
            <person name="Tunlid A."/>
        </authorList>
    </citation>
    <scope>NUCLEOTIDE SEQUENCE [LARGE SCALE GENOMIC DNA]</scope>
    <source>
        <strain evidence="7 8">CBS 101986</strain>
    </source>
</reference>
<comment type="caution">
    <text evidence="7">The sequence shown here is derived from an EMBL/GenBank/DDBJ whole genome shotgun (WGS) entry which is preliminary data.</text>
</comment>